<gene>
    <name evidence="1" type="ORF">FWK35_00038715</name>
</gene>
<dbReference type="EMBL" id="VUJU01014287">
    <property type="protein sequence ID" value="KAF0702423.1"/>
    <property type="molecule type" value="Genomic_DNA"/>
</dbReference>
<comment type="caution">
    <text evidence="1">The sequence shown here is derived from an EMBL/GenBank/DDBJ whole genome shotgun (WGS) entry which is preliminary data.</text>
</comment>
<evidence type="ECO:0000313" key="2">
    <source>
        <dbReference type="Proteomes" id="UP000478052"/>
    </source>
</evidence>
<dbReference type="Proteomes" id="UP000478052">
    <property type="component" value="Unassembled WGS sequence"/>
</dbReference>
<keyword evidence="2" id="KW-1185">Reference proteome</keyword>
<feature type="non-terminal residue" evidence="1">
    <location>
        <position position="106"/>
    </location>
</feature>
<evidence type="ECO:0000313" key="1">
    <source>
        <dbReference type="EMBL" id="KAF0702423.1"/>
    </source>
</evidence>
<sequence>MFTAFLTRNELDEALVTVVKSTKSLFYPELIRELKTQSVVHNKGLARLCPFLDDKLVIRVGGRLQNLNLRDDQKHPILLPKNCNLALLIASYWHVFAFRAGPRLMT</sequence>
<reference evidence="1 2" key="1">
    <citation type="submission" date="2019-08" db="EMBL/GenBank/DDBJ databases">
        <title>Whole genome of Aphis craccivora.</title>
        <authorList>
            <person name="Voronova N.V."/>
            <person name="Shulinski R.S."/>
            <person name="Bandarenka Y.V."/>
            <person name="Zhorov D.G."/>
            <person name="Warner D."/>
        </authorList>
    </citation>
    <scope>NUCLEOTIDE SEQUENCE [LARGE SCALE GENOMIC DNA]</scope>
    <source>
        <strain evidence="1">180601</strain>
        <tissue evidence="1">Whole Body</tissue>
    </source>
</reference>
<accession>A0A6G0VMY6</accession>
<proteinExistence type="predicted"/>
<name>A0A6G0VMY6_APHCR</name>
<dbReference type="OrthoDB" id="6629279at2759"/>
<organism evidence="1 2">
    <name type="scientific">Aphis craccivora</name>
    <name type="common">Cowpea aphid</name>
    <dbReference type="NCBI Taxonomy" id="307492"/>
    <lineage>
        <taxon>Eukaryota</taxon>
        <taxon>Metazoa</taxon>
        <taxon>Ecdysozoa</taxon>
        <taxon>Arthropoda</taxon>
        <taxon>Hexapoda</taxon>
        <taxon>Insecta</taxon>
        <taxon>Pterygota</taxon>
        <taxon>Neoptera</taxon>
        <taxon>Paraneoptera</taxon>
        <taxon>Hemiptera</taxon>
        <taxon>Sternorrhyncha</taxon>
        <taxon>Aphidomorpha</taxon>
        <taxon>Aphidoidea</taxon>
        <taxon>Aphididae</taxon>
        <taxon>Aphidini</taxon>
        <taxon>Aphis</taxon>
        <taxon>Aphis</taxon>
    </lineage>
</organism>
<protein>
    <submittedName>
        <fullName evidence="1">Integrase catalytic domain-containing protein</fullName>
    </submittedName>
</protein>
<dbReference type="AlphaFoldDB" id="A0A6G0VMY6"/>